<evidence type="ECO:0000256" key="6">
    <source>
        <dbReference type="ARBA" id="ARBA00023163"/>
    </source>
</evidence>
<dbReference type="PANTHER" id="PTHR31384">
    <property type="entry name" value="AUXIN RESPONSE FACTOR 4-RELATED"/>
    <property type="match status" value="1"/>
</dbReference>
<protein>
    <recommendedName>
        <fullName evidence="9">Auxin response factor</fullName>
    </recommendedName>
</protein>
<dbReference type="AlphaFoldDB" id="A0AAQ3PR94"/>
<feature type="compositionally biased region" description="Low complexity" evidence="10">
    <location>
        <begin position="527"/>
        <end position="542"/>
    </location>
</feature>
<evidence type="ECO:0000256" key="8">
    <source>
        <dbReference type="ARBA" id="ARBA00023294"/>
    </source>
</evidence>
<evidence type="ECO:0000313" key="13">
    <source>
        <dbReference type="EMBL" id="WVZ51457.1"/>
    </source>
</evidence>
<feature type="compositionally biased region" description="Polar residues" evidence="10">
    <location>
        <begin position="543"/>
        <end position="556"/>
    </location>
</feature>
<dbReference type="InterPro" id="IPR015300">
    <property type="entry name" value="DNA-bd_pseudobarrel_sf"/>
</dbReference>
<feature type="compositionally biased region" description="Polar residues" evidence="10">
    <location>
        <begin position="959"/>
        <end position="971"/>
    </location>
</feature>
<dbReference type="SMART" id="SM01019">
    <property type="entry name" value="B3"/>
    <property type="match status" value="1"/>
</dbReference>
<comment type="subcellular location">
    <subcellularLocation>
        <location evidence="2 9">Nucleus</location>
    </subcellularLocation>
</comment>
<keyword evidence="7 9" id="KW-0539">Nucleus</keyword>
<dbReference type="InterPro" id="IPR003340">
    <property type="entry name" value="B3_DNA-bd"/>
</dbReference>
<feature type="region of interest" description="Disordered" evidence="10">
    <location>
        <begin position="937"/>
        <end position="971"/>
    </location>
</feature>
<accession>A0AAQ3PR94</accession>
<dbReference type="FunFam" id="2.40.330.10:FF:000001">
    <property type="entry name" value="Auxin response factor"/>
    <property type="match status" value="1"/>
</dbReference>
<dbReference type="InterPro" id="IPR044835">
    <property type="entry name" value="ARF_plant"/>
</dbReference>
<keyword evidence="8 9" id="KW-0927">Auxin signaling pathway</keyword>
<dbReference type="GO" id="GO:0003677">
    <property type="term" value="F:DNA binding"/>
    <property type="evidence" value="ECO:0007669"/>
    <property type="project" value="UniProtKB-KW"/>
</dbReference>
<feature type="domain" description="TF-B3" evidence="11">
    <location>
        <begin position="268"/>
        <end position="370"/>
    </location>
</feature>
<dbReference type="EMBL" id="CP144745">
    <property type="protein sequence ID" value="WVZ51457.1"/>
    <property type="molecule type" value="Genomic_DNA"/>
</dbReference>
<sequence length="971" mass="105738">MASAAAAAAAQAVGGGGEADGSAAAARGAGGGGGGGAEDGMYTELWNLCAGPLVTVPRVGDKVYYFPQGHIEQVSSSSPPIRPPPSAVSLVSGCPRRLRRRASGGVAQGADVPAARSLEFRLPRARFCSRELSSRKHAGLFPFHPGRVLRRSDFGGLAGPAASGAALALGSSREFGLPCWNSVLLAEVLGVEASTNQVAEQHMQLYNLPWKFLCEVMNVELKAEPDTDEVYAQLTLLPESKQPEENGSSEEVPAVTPAAPARPRVHSFCKTLTASDTSTHGGFSVLRRHADECLPPLDMSHQPPTQELVAKDLHGVEWRFRHIFRGQPRRHLLQSGWSVFVSAKRLVAGDAFIFLRGENGELRVGVRRAMRQQANVPSSVISSHSMHLGVLATAWHAVNTGTMFTVYYKPRTSPAEFVVPCDRYMESLKRNYPIGMRFKMRFEGEEAPEQRFTGTIVGNVDPDQAGWAESKWRYLKVRWDEASSIPRPERVSPWQIEPAVSPPPINPLPVHRPKRPRPNAVVSLPDSSAPAKEAAPKATVETQQNALQRALQTQESAAPKIGFGSNSELDAAQKSVLRPSGFDMEKSSTSMQRRMGSDSWKQMNRPEGYNEMLSGYQQPNKDMQNLQGFYSLPDQIAAGRPNFWHTVNAHYQDQQGNHNMFPGSWSMMPSSTSFGLNRASHPMIQEVGGLSQSPTNAKFGNGVYAALPGRGIDQYSAGWFGHTMPGARVDDTQPRVIKPQPLVLAHGEAQKLKGNSCKLFGIHLDSPAKSEALKSPPSVAYDGIPQTPAAAEWRRVDATEVEKCSDPPKTPKQIDAPQANPVPEKHLSCPQASRSTQCGGSTRSCKKVHKQGSALGRSVDLTKFNGYTELVAELDEMFDFNGELKGSNKEWMVVYTDNEGDMMLVGDDPWNEFCNMVHKIFIYTREEVQQMNPGALNSRLEESPANSMERGSAARETPGSLSASSLNSENC</sequence>
<keyword evidence="4 9" id="KW-0805">Transcription regulation</keyword>
<organism evidence="13 14">
    <name type="scientific">Paspalum notatum var. saurae</name>
    <dbReference type="NCBI Taxonomy" id="547442"/>
    <lineage>
        <taxon>Eukaryota</taxon>
        <taxon>Viridiplantae</taxon>
        <taxon>Streptophyta</taxon>
        <taxon>Embryophyta</taxon>
        <taxon>Tracheophyta</taxon>
        <taxon>Spermatophyta</taxon>
        <taxon>Magnoliopsida</taxon>
        <taxon>Liliopsida</taxon>
        <taxon>Poales</taxon>
        <taxon>Poaceae</taxon>
        <taxon>PACMAD clade</taxon>
        <taxon>Panicoideae</taxon>
        <taxon>Andropogonodae</taxon>
        <taxon>Paspaleae</taxon>
        <taxon>Paspalinae</taxon>
        <taxon>Paspalum</taxon>
    </lineage>
</organism>
<dbReference type="Proteomes" id="UP001341281">
    <property type="component" value="Chromosome 01"/>
</dbReference>
<dbReference type="FunFam" id="2.30.30.1040:FF:000001">
    <property type="entry name" value="Auxin response factor"/>
    <property type="match status" value="1"/>
</dbReference>
<name>A0AAQ3PR94_PASNO</name>
<dbReference type="FunFam" id="3.10.20.90:FF:000047">
    <property type="entry name" value="Auxin response factor"/>
    <property type="match status" value="1"/>
</dbReference>
<dbReference type="InterPro" id="IPR033389">
    <property type="entry name" value="AUX/IAA_dom"/>
</dbReference>
<feature type="compositionally biased region" description="Basic and acidic residues" evidence="10">
    <location>
        <begin position="797"/>
        <end position="806"/>
    </location>
</feature>
<keyword evidence="5 9" id="KW-0238">DNA-binding</keyword>
<dbReference type="GO" id="GO:0009734">
    <property type="term" value="P:auxin-activated signaling pathway"/>
    <property type="evidence" value="ECO:0007669"/>
    <property type="project" value="UniProtKB-KW"/>
</dbReference>
<keyword evidence="14" id="KW-1185">Reference proteome</keyword>
<dbReference type="InterPro" id="IPR053793">
    <property type="entry name" value="PB1-like"/>
</dbReference>
<dbReference type="Gene3D" id="3.10.20.90">
    <property type="entry name" value="Phosphatidylinositol 3-kinase Catalytic Subunit, Chain A, domain 1"/>
    <property type="match status" value="1"/>
</dbReference>
<evidence type="ECO:0000256" key="9">
    <source>
        <dbReference type="RuleBase" id="RU004561"/>
    </source>
</evidence>
<evidence type="ECO:0000256" key="5">
    <source>
        <dbReference type="ARBA" id="ARBA00023125"/>
    </source>
</evidence>
<evidence type="ECO:0000259" key="11">
    <source>
        <dbReference type="PROSITE" id="PS50863"/>
    </source>
</evidence>
<dbReference type="Pfam" id="PF06507">
    <property type="entry name" value="ARF_AD"/>
    <property type="match status" value="1"/>
</dbReference>
<evidence type="ECO:0000256" key="2">
    <source>
        <dbReference type="ARBA" id="ARBA00004123"/>
    </source>
</evidence>
<gene>
    <name evidence="13" type="ORF">U9M48_002603</name>
</gene>
<evidence type="ECO:0000256" key="4">
    <source>
        <dbReference type="ARBA" id="ARBA00023015"/>
    </source>
</evidence>
<dbReference type="Pfam" id="PF02309">
    <property type="entry name" value="AUX_IAA"/>
    <property type="match status" value="1"/>
</dbReference>
<keyword evidence="6 9" id="KW-0804">Transcription</keyword>
<feature type="region of interest" description="Disordered" evidence="10">
    <location>
        <begin position="14"/>
        <end position="34"/>
    </location>
</feature>
<dbReference type="GO" id="GO:0005634">
    <property type="term" value="C:nucleus"/>
    <property type="evidence" value="ECO:0007669"/>
    <property type="project" value="UniProtKB-SubCell"/>
</dbReference>
<feature type="region of interest" description="Disordered" evidence="10">
    <location>
        <begin position="797"/>
        <end position="835"/>
    </location>
</feature>
<reference evidence="13 14" key="1">
    <citation type="submission" date="2024-02" db="EMBL/GenBank/DDBJ databases">
        <title>High-quality chromosome-scale genome assembly of Pensacola bahiagrass (Paspalum notatum Flugge var. saurae).</title>
        <authorList>
            <person name="Vega J.M."/>
            <person name="Podio M."/>
            <person name="Orjuela J."/>
            <person name="Siena L.A."/>
            <person name="Pessino S.C."/>
            <person name="Combes M.C."/>
            <person name="Mariac C."/>
            <person name="Albertini E."/>
            <person name="Pupilli F."/>
            <person name="Ortiz J.P.A."/>
            <person name="Leblanc O."/>
        </authorList>
    </citation>
    <scope>NUCLEOTIDE SEQUENCE [LARGE SCALE GENOMIC DNA]</scope>
    <source>
        <strain evidence="13">R1</strain>
        <tissue evidence="13">Leaf</tissue>
    </source>
</reference>
<proteinExistence type="inferred from homology"/>
<dbReference type="PROSITE" id="PS51745">
    <property type="entry name" value="PB1"/>
    <property type="match status" value="1"/>
</dbReference>
<comment type="similarity">
    <text evidence="3 9">Belongs to the ARF family.</text>
</comment>
<feature type="domain" description="PB1" evidence="12">
    <location>
        <begin position="843"/>
        <end position="927"/>
    </location>
</feature>
<dbReference type="Gene3D" id="2.30.30.1040">
    <property type="match status" value="1"/>
</dbReference>
<dbReference type="PROSITE" id="PS50863">
    <property type="entry name" value="B3"/>
    <property type="match status" value="1"/>
</dbReference>
<comment type="subunit">
    <text evidence="9">Homodimers and heterodimers.</text>
</comment>
<dbReference type="SUPFAM" id="SSF101936">
    <property type="entry name" value="DNA-binding pseudobarrel domain"/>
    <property type="match status" value="1"/>
</dbReference>
<feature type="region of interest" description="Disordered" evidence="10">
    <location>
        <begin position="494"/>
        <end position="604"/>
    </location>
</feature>
<dbReference type="SUPFAM" id="SSF54277">
    <property type="entry name" value="CAD &amp; PB1 domains"/>
    <property type="match status" value="1"/>
</dbReference>
<dbReference type="Gene3D" id="2.40.330.10">
    <property type="entry name" value="DNA-binding pseudobarrel domain"/>
    <property type="match status" value="1"/>
</dbReference>
<evidence type="ECO:0000313" key="14">
    <source>
        <dbReference type="Proteomes" id="UP001341281"/>
    </source>
</evidence>
<dbReference type="PANTHER" id="PTHR31384:SF79">
    <property type="entry name" value="AUXIN RESPONSE FACTOR 2"/>
    <property type="match status" value="1"/>
</dbReference>
<evidence type="ECO:0000256" key="1">
    <source>
        <dbReference type="ARBA" id="ARBA00003182"/>
    </source>
</evidence>
<evidence type="ECO:0000256" key="7">
    <source>
        <dbReference type="ARBA" id="ARBA00023242"/>
    </source>
</evidence>
<dbReference type="InterPro" id="IPR010525">
    <property type="entry name" value="ARF_dom"/>
</dbReference>
<evidence type="ECO:0000256" key="3">
    <source>
        <dbReference type="ARBA" id="ARBA00007853"/>
    </source>
</evidence>
<evidence type="ECO:0000259" key="12">
    <source>
        <dbReference type="PROSITE" id="PS51745"/>
    </source>
</evidence>
<dbReference type="Pfam" id="PF02362">
    <property type="entry name" value="B3"/>
    <property type="match status" value="1"/>
</dbReference>
<comment type="function">
    <text evidence="1 9">Auxin response factors (ARFs) are transcriptional factors that bind specifically to the DNA sequence 5'-TGTCTC-3' found in the auxin-responsive promoter elements (AuxREs).</text>
</comment>
<dbReference type="GO" id="GO:0006355">
    <property type="term" value="P:regulation of DNA-templated transcription"/>
    <property type="evidence" value="ECO:0007669"/>
    <property type="project" value="InterPro"/>
</dbReference>
<evidence type="ECO:0000256" key="10">
    <source>
        <dbReference type="SAM" id="MobiDB-lite"/>
    </source>
</evidence>
<dbReference type="CDD" id="cd10017">
    <property type="entry name" value="B3_DNA"/>
    <property type="match status" value="1"/>
</dbReference>